<dbReference type="AlphaFoldDB" id="A0A6I6MG32"/>
<dbReference type="KEGG" id="tsv:DSM104635_00387"/>
<evidence type="ECO:0000313" key="3">
    <source>
        <dbReference type="Proteomes" id="UP000431269"/>
    </source>
</evidence>
<dbReference type="RefSeq" id="WP_158764574.1">
    <property type="nucleotide sequence ID" value="NZ_CP047045.1"/>
</dbReference>
<keyword evidence="3" id="KW-1185">Reference proteome</keyword>
<feature type="domain" description="Gcp-like" evidence="1">
    <location>
        <begin position="40"/>
        <end position="89"/>
    </location>
</feature>
<organism evidence="2 3">
    <name type="scientific">Terricaulis silvestris</name>
    <dbReference type="NCBI Taxonomy" id="2686094"/>
    <lineage>
        <taxon>Bacteria</taxon>
        <taxon>Pseudomonadati</taxon>
        <taxon>Pseudomonadota</taxon>
        <taxon>Alphaproteobacteria</taxon>
        <taxon>Caulobacterales</taxon>
        <taxon>Caulobacteraceae</taxon>
        <taxon>Terricaulis</taxon>
    </lineage>
</organism>
<dbReference type="EMBL" id="CP047045">
    <property type="protein sequence ID" value="QGZ93575.1"/>
    <property type="molecule type" value="Genomic_DNA"/>
</dbReference>
<sequence>MTIAALDACGRYAVAAVGLGDVTFYAASDAGVGAVRAVYSSFDRVLEKGGVKPSELDAIVVNTGPGSWTGVRVSVTYTASLAFGAGARAYGHSGFAIGKRLAGGVAFIDQLGKTIAEQGAGEAPLLVELFAEIGADDYLSRRQAWLDQMLALGAEALAAGEAGDPLDLQTTYFQEFLAGARK</sequence>
<evidence type="ECO:0000259" key="1">
    <source>
        <dbReference type="Pfam" id="PF00814"/>
    </source>
</evidence>
<name>A0A6I6MG32_9CAUL</name>
<dbReference type="SUPFAM" id="SSF53067">
    <property type="entry name" value="Actin-like ATPase domain"/>
    <property type="match status" value="1"/>
</dbReference>
<dbReference type="Proteomes" id="UP000431269">
    <property type="component" value="Chromosome"/>
</dbReference>
<dbReference type="InterPro" id="IPR043129">
    <property type="entry name" value="ATPase_NBD"/>
</dbReference>
<proteinExistence type="predicted"/>
<dbReference type="Pfam" id="PF00814">
    <property type="entry name" value="TsaD"/>
    <property type="match status" value="1"/>
</dbReference>
<accession>A0A6I6MG32</accession>
<gene>
    <name evidence="2" type="ORF">DSM104635_00387</name>
</gene>
<dbReference type="Gene3D" id="3.30.420.40">
    <property type="match status" value="1"/>
</dbReference>
<evidence type="ECO:0000313" key="2">
    <source>
        <dbReference type="EMBL" id="QGZ93575.1"/>
    </source>
</evidence>
<dbReference type="InterPro" id="IPR000905">
    <property type="entry name" value="Gcp-like_dom"/>
</dbReference>
<reference evidence="3" key="1">
    <citation type="submission" date="2019-12" db="EMBL/GenBank/DDBJ databases">
        <title>Complete genome of Terracaulis silvestris 0127_4.</title>
        <authorList>
            <person name="Vieira S."/>
            <person name="Riedel T."/>
            <person name="Sproer C."/>
            <person name="Pascual J."/>
            <person name="Boedeker C."/>
            <person name="Overmann J."/>
        </authorList>
    </citation>
    <scope>NUCLEOTIDE SEQUENCE [LARGE SCALE GENOMIC DNA]</scope>
    <source>
        <strain evidence="3">0127_4</strain>
    </source>
</reference>
<protein>
    <submittedName>
        <fullName evidence="2">Universal bacterial protein YeaZ</fullName>
    </submittedName>
</protein>